<organism evidence="1 2">
    <name type="scientific">Pseudoteredinibacter isoporae</name>
    <dbReference type="NCBI Taxonomy" id="570281"/>
    <lineage>
        <taxon>Bacteria</taxon>
        <taxon>Pseudomonadati</taxon>
        <taxon>Pseudomonadota</taxon>
        <taxon>Gammaproteobacteria</taxon>
        <taxon>Cellvibrionales</taxon>
        <taxon>Cellvibrionaceae</taxon>
        <taxon>Pseudoteredinibacter</taxon>
    </lineage>
</organism>
<dbReference type="SUPFAM" id="SSF53254">
    <property type="entry name" value="Phosphoglycerate mutase-like"/>
    <property type="match status" value="1"/>
</dbReference>
<sequence>MRLFILRHGQASYQAPSDAERELTERGRLETEIIIREHLVQLNHPPVIVSSPYVRAQQTAQIAAEQLGLASQSIEAIKRAPWQELRSESSPERTITRIGEWFEHNPGRDLLCVSHQPLVGQLINILADLIPGRHMMGTSALACLEGEDCLPACMDLLALHQP</sequence>
<comment type="caution">
    <text evidence="1">The sequence shown here is derived from an EMBL/GenBank/DDBJ whole genome shotgun (WGS) entry which is preliminary data.</text>
</comment>
<accession>A0A7X0JXK8</accession>
<evidence type="ECO:0000313" key="2">
    <source>
        <dbReference type="Proteomes" id="UP000528457"/>
    </source>
</evidence>
<dbReference type="AlphaFoldDB" id="A0A7X0JXK8"/>
<gene>
    <name evidence="1" type="ORF">HNR48_003677</name>
</gene>
<dbReference type="GO" id="GO:0005737">
    <property type="term" value="C:cytoplasm"/>
    <property type="evidence" value="ECO:0007669"/>
    <property type="project" value="InterPro"/>
</dbReference>
<dbReference type="SMART" id="SM00855">
    <property type="entry name" value="PGAM"/>
    <property type="match status" value="1"/>
</dbReference>
<reference evidence="1 2" key="1">
    <citation type="submission" date="2020-08" db="EMBL/GenBank/DDBJ databases">
        <title>Genomic Encyclopedia of Type Strains, Phase IV (KMG-IV): sequencing the most valuable type-strain genomes for metagenomic binning, comparative biology and taxonomic classification.</title>
        <authorList>
            <person name="Goeker M."/>
        </authorList>
    </citation>
    <scope>NUCLEOTIDE SEQUENCE [LARGE SCALE GENOMIC DNA]</scope>
    <source>
        <strain evidence="1 2">DSM 22368</strain>
    </source>
</reference>
<proteinExistence type="predicted"/>
<dbReference type="GO" id="GO:0101006">
    <property type="term" value="F:protein histidine phosphatase activity"/>
    <property type="evidence" value="ECO:0007669"/>
    <property type="project" value="InterPro"/>
</dbReference>
<dbReference type="InParanoid" id="A0A7X0JXK8"/>
<protein>
    <submittedName>
        <fullName evidence="1">Phosphohistidine phosphatase SixA</fullName>
    </submittedName>
</protein>
<dbReference type="Gene3D" id="3.40.50.1240">
    <property type="entry name" value="Phosphoglycerate mutase-like"/>
    <property type="match status" value="1"/>
</dbReference>
<keyword evidence="2" id="KW-1185">Reference proteome</keyword>
<dbReference type="InterPro" id="IPR004449">
    <property type="entry name" value="SixA"/>
</dbReference>
<dbReference type="InterPro" id="IPR029033">
    <property type="entry name" value="His_PPase_superfam"/>
</dbReference>
<evidence type="ECO:0000313" key="1">
    <source>
        <dbReference type="EMBL" id="MBB6523375.1"/>
    </source>
</evidence>
<dbReference type="RefSeq" id="WP_166848046.1">
    <property type="nucleotide sequence ID" value="NZ_JAAONY010000003.1"/>
</dbReference>
<dbReference type="Proteomes" id="UP000528457">
    <property type="component" value="Unassembled WGS sequence"/>
</dbReference>
<dbReference type="NCBIfam" id="TIGR00249">
    <property type="entry name" value="sixA"/>
    <property type="match status" value="1"/>
</dbReference>
<dbReference type="EMBL" id="JACHHT010000003">
    <property type="protein sequence ID" value="MBB6523375.1"/>
    <property type="molecule type" value="Genomic_DNA"/>
</dbReference>
<dbReference type="FunCoup" id="A0A7X0JXK8">
    <property type="interactions" value="120"/>
</dbReference>
<name>A0A7X0JXK8_9GAMM</name>
<dbReference type="CDD" id="cd07067">
    <property type="entry name" value="HP_PGM_like"/>
    <property type="match status" value="1"/>
</dbReference>
<dbReference type="InterPro" id="IPR013078">
    <property type="entry name" value="His_Pase_superF_clade-1"/>
</dbReference>
<dbReference type="Pfam" id="PF00300">
    <property type="entry name" value="His_Phos_1"/>
    <property type="match status" value="1"/>
</dbReference>